<reference evidence="1" key="1">
    <citation type="submission" date="2024-07" db="EMBL/GenBank/DDBJ databases">
        <title>Metagenome and Metagenome-Assembled Genomes of Archaea from a hot spring from the geothermal field of Los Azufres, Mexico.</title>
        <authorList>
            <person name="Marin-Paredes R."/>
            <person name="Martinez-Romero E."/>
            <person name="Servin-Garciduenas L.E."/>
        </authorList>
    </citation>
    <scope>NUCLEOTIDE SEQUENCE</scope>
</reference>
<proteinExistence type="predicted"/>
<accession>A0ACC6V226</accession>
<gene>
    <name evidence="1" type="ORF">TU35_007790</name>
</gene>
<evidence type="ECO:0000313" key="2">
    <source>
        <dbReference type="Proteomes" id="UP000033636"/>
    </source>
</evidence>
<protein>
    <submittedName>
        <fullName evidence="1">PaREP1 family protein</fullName>
    </submittedName>
</protein>
<sequence>MEGLEGLCRGEEGIVEVRAALALSANGHVRSAAGKAFQALESYLAALAAERERS</sequence>
<evidence type="ECO:0000313" key="1">
    <source>
        <dbReference type="EMBL" id="MFB6491123.1"/>
    </source>
</evidence>
<name>A0ACC6V226_9CREN</name>
<organism evidence="1 2">
    <name type="scientific">Thermoproteus sp. AZ2</name>
    <dbReference type="NCBI Taxonomy" id="1609232"/>
    <lineage>
        <taxon>Archaea</taxon>
        <taxon>Thermoproteota</taxon>
        <taxon>Thermoprotei</taxon>
        <taxon>Thermoproteales</taxon>
        <taxon>Thermoproteaceae</taxon>
        <taxon>Thermoproteus</taxon>
    </lineage>
</organism>
<comment type="caution">
    <text evidence="1">The sequence shown here is derived from an EMBL/GenBank/DDBJ whole genome shotgun (WGS) entry which is preliminary data.</text>
</comment>
<dbReference type="Proteomes" id="UP000033636">
    <property type="component" value="Unassembled WGS sequence"/>
</dbReference>
<dbReference type="EMBL" id="JZWT02000021">
    <property type="protein sequence ID" value="MFB6491123.1"/>
    <property type="molecule type" value="Genomic_DNA"/>
</dbReference>